<dbReference type="AlphaFoldDB" id="A0A932CN17"/>
<dbReference type="InterPro" id="IPR000792">
    <property type="entry name" value="Tscrpt_reg_LuxR_C"/>
</dbReference>
<feature type="domain" description="HTH luxR-type" evidence="4">
    <location>
        <begin position="288"/>
        <end position="357"/>
    </location>
</feature>
<dbReference type="SUPFAM" id="SSF55781">
    <property type="entry name" value="GAF domain-like"/>
    <property type="match status" value="1"/>
</dbReference>
<dbReference type="PROSITE" id="PS50043">
    <property type="entry name" value="HTH_LUXR_2"/>
    <property type="match status" value="1"/>
</dbReference>
<dbReference type="PANTHER" id="PTHR44688:SF16">
    <property type="entry name" value="DNA-BINDING TRANSCRIPTIONAL ACTIVATOR DEVR_DOSR"/>
    <property type="match status" value="1"/>
</dbReference>
<evidence type="ECO:0000256" key="2">
    <source>
        <dbReference type="ARBA" id="ARBA00023125"/>
    </source>
</evidence>
<accession>A0A932CN17</accession>
<dbReference type="Gene3D" id="1.10.10.10">
    <property type="entry name" value="Winged helix-like DNA-binding domain superfamily/Winged helix DNA-binding domain"/>
    <property type="match status" value="1"/>
</dbReference>
<comment type="caution">
    <text evidence="5">The sequence shown here is derived from an EMBL/GenBank/DDBJ whole genome shotgun (WGS) entry which is preliminary data.</text>
</comment>
<dbReference type="InterPro" id="IPR016032">
    <property type="entry name" value="Sig_transdc_resp-reg_C-effctor"/>
</dbReference>
<keyword evidence="1" id="KW-0805">Transcription regulation</keyword>
<dbReference type="CDD" id="cd06170">
    <property type="entry name" value="LuxR_C_like"/>
    <property type="match status" value="1"/>
</dbReference>
<evidence type="ECO:0000313" key="5">
    <source>
        <dbReference type="EMBL" id="MBI2876410.1"/>
    </source>
</evidence>
<name>A0A932CN17_UNCTE</name>
<dbReference type="EMBL" id="JACPRF010000182">
    <property type="protein sequence ID" value="MBI2876410.1"/>
    <property type="molecule type" value="Genomic_DNA"/>
</dbReference>
<reference evidence="5" key="1">
    <citation type="submission" date="2020-07" db="EMBL/GenBank/DDBJ databases">
        <title>Huge and variable diversity of episymbiotic CPR bacteria and DPANN archaea in groundwater ecosystems.</title>
        <authorList>
            <person name="He C.Y."/>
            <person name="Keren R."/>
            <person name="Whittaker M."/>
            <person name="Farag I.F."/>
            <person name="Doudna J."/>
            <person name="Cate J.H.D."/>
            <person name="Banfield J.F."/>
        </authorList>
    </citation>
    <scope>NUCLEOTIDE SEQUENCE</scope>
    <source>
        <strain evidence="5">NC_groundwater_672_Ag_B-0.1um_62_36</strain>
    </source>
</reference>
<keyword evidence="3" id="KW-0804">Transcription</keyword>
<dbReference type="PRINTS" id="PR00038">
    <property type="entry name" value="HTHLUXR"/>
</dbReference>
<dbReference type="PANTHER" id="PTHR44688">
    <property type="entry name" value="DNA-BINDING TRANSCRIPTIONAL ACTIVATOR DEVR_DOSR"/>
    <property type="match status" value="1"/>
</dbReference>
<dbReference type="InterPro" id="IPR036388">
    <property type="entry name" value="WH-like_DNA-bd_sf"/>
</dbReference>
<evidence type="ECO:0000313" key="6">
    <source>
        <dbReference type="Proteomes" id="UP000769766"/>
    </source>
</evidence>
<dbReference type="Proteomes" id="UP000769766">
    <property type="component" value="Unassembled WGS sequence"/>
</dbReference>
<dbReference type="SUPFAM" id="SSF46894">
    <property type="entry name" value="C-terminal effector domain of the bipartite response regulators"/>
    <property type="match status" value="1"/>
</dbReference>
<evidence type="ECO:0000256" key="1">
    <source>
        <dbReference type="ARBA" id="ARBA00023015"/>
    </source>
</evidence>
<evidence type="ECO:0000256" key="3">
    <source>
        <dbReference type="ARBA" id="ARBA00023163"/>
    </source>
</evidence>
<proteinExistence type="predicted"/>
<protein>
    <submittedName>
        <fullName evidence="5">Helix-turn-helix transcriptional regulator</fullName>
    </submittedName>
</protein>
<organism evidence="5 6">
    <name type="scientific">Tectimicrobiota bacterium</name>
    <dbReference type="NCBI Taxonomy" id="2528274"/>
    <lineage>
        <taxon>Bacteria</taxon>
        <taxon>Pseudomonadati</taxon>
        <taxon>Nitrospinota/Tectimicrobiota group</taxon>
        <taxon>Candidatus Tectimicrobiota</taxon>
    </lineage>
</organism>
<dbReference type="PROSITE" id="PS00622">
    <property type="entry name" value="HTH_LUXR_1"/>
    <property type="match status" value="1"/>
</dbReference>
<dbReference type="Pfam" id="PF00196">
    <property type="entry name" value="GerE"/>
    <property type="match status" value="1"/>
</dbReference>
<keyword evidence="2" id="KW-0238">DNA-binding</keyword>
<gene>
    <name evidence="5" type="ORF">HYY20_05975</name>
</gene>
<dbReference type="SMART" id="SM00421">
    <property type="entry name" value="HTH_LUXR"/>
    <property type="match status" value="1"/>
</dbReference>
<sequence length="378" mass="43387">MERLTQKDLCALMDCLRELYSPLDLQTFPTWVLSVLPKVVPAEVMAYGAFNLPGQQPVAVVEPADVGFPKDDPTVAQELTRHPLIDRYQRTQDGRAYKISDLLTRQQFYRLALYHNFHRRVGIEDQMMIHFPLSPPRLVGISFSRNRRNFSERDRMVLNLFLPHLTQAYHNAGAVTQMRQELDSLKQLVEESDRGVILLTKEGCIRWMTEPARQWVTAYCGALPSPHRLPEELWQWVRSQHSLLAQLGEVPPPRGPRVIEREGGRLIVRLLSDSSNDLHLLLLEERRDLSAASLATRGRGQREAEVLFWVTQGKDNLEVGIILGLSPRTIHKNLERIYRKLDVSTRSMATRRAMELLGLLQGKCYSQPGNIPVFCKNR</sequence>
<dbReference type="GO" id="GO:0006355">
    <property type="term" value="P:regulation of DNA-templated transcription"/>
    <property type="evidence" value="ECO:0007669"/>
    <property type="project" value="InterPro"/>
</dbReference>
<evidence type="ECO:0000259" key="4">
    <source>
        <dbReference type="PROSITE" id="PS50043"/>
    </source>
</evidence>
<dbReference type="GO" id="GO:0003677">
    <property type="term" value="F:DNA binding"/>
    <property type="evidence" value="ECO:0007669"/>
    <property type="project" value="UniProtKB-KW"/>
</dbReference>